<dbReference type="EMBL" id="JBANRG010000001">
    <property type="protein sequence ID" value="KAK7472297.1"/>
    <property type="molecule type" value="Genomic_DNA"/>
</dbReference>
<evidence type="ECO:0000256" key="6">
    <source>
        <dbReference type="ARBA" id="ARBA00022989"/>
    </source>
</evidence>
<evidence type="ECO:0000256" key="5">
    <source>
        <dbReference type="ARBA" id="ARBA00022737"/>
    </source>
</evidence>
<evidence type="ECO:0000256" key="7">
    <source>
        <dbReference type="ARBA" id="ARBA00023136"/>
    </source>
</evidence>
<reference evidence="10 11" key="1">
    <citation type="submission" date="2024-01" db="EMBL/GenBank/DDBJ databases">
        <title>A draft genome for the cacao thread blight pathogen Marasmiellus scandens.</title>
        <authorList>
            <person name="Baruah I.K."/>
            <person name="Leung J."/>
            <person name="Bukari Y."/>
            <person name="Amoako-Attah I."/>
            <person name="Meinhardt L.W."/>
            <person name="Bailey B.A."/>
            <person name="Cohen S.P."/>
        </authorList>
    </citation>
    <scope>NUCLEOTIDE SEQUENCE [LARGE SCALE GENOMIC DNA]</scope>
    <source>
        <strain evidence="10 11">GH-19</strain>
    </source>
</reference>
<dbReference type="PANTHER" id="PTHR45939">
    <property type="entry name" value="PEROXISOMAL MEMBRANE PROTEIN PMP34-RELATED"/>
    <property type="match status" value="1"/>
</dbReference>
<accession>A0ABR1K593</accession>
<evidence type="ECO:0000256" key="3">
    <source>
        <dbReference type="ARBA" id="ARBA00022448"/>
    </source>
</evidence>
<sequence>MTSTLPPLVQAVAGAIGSASANALTYPIDLATTRLQLQHPQSVVKRGKRPRGPSGIQGGVLLLRSIAQEYGLAALYDGLLTDTGATLLSNFLYFYFYSWLRDVVLHAKRPQNSKSLPKLTILQELFLGFLAGVSSRAISMPLNIVTLRLQTERTQKDDSDSEDEDSEMQKDTGVLDVVRSIYREQGLAGFWSGFKTTLLLSLNPSITLAFFQVFRRILILTRRTRLERMSGKASVLDPTPGEAFACGALSNSIAVAILYPLILAKTRLQARKRSLSETLPANVQIKQKPTLTSVLVDAYLGQYPDGQRGKREGGMGALYQGLEMQTLKGFLNQGMTFLVKGRIEQMVVDAYLRRRAAMS</sequence>
<evidence type="ECO:0000313" key="10">
    <source>
        <dbReference type="EMBL" id="KAK7472297.1"/>
    </source>
</evidence>
<proteinExistence type="inferred from homology"/>
<evidence type="ECO:0000256" key="4">
    <source>
        <dbReference type="ARBA" id="ARBA00022692"/>
    </source>
</evidence>
<evidence type="ECO:0008006" key="12">
    <source>
        <dbReference type="Google" id="ProtNLM"/>
    </source>
</evidence>
<keyword evidence="6" id="KW-1133">Transmembrane helix</keyword>
<comment type="caution">
    <text evidence="10">The sequence shown here is derived from an EMBL/GenBank/DDBJ whole genome shotgun (WGS) entry which is preliminary data.</text>
</comment>
<comment type="subcellular location">
    <subcellularLocation>
        <location evidence="1">Membrane</location>
        <topology evidence="1">Multi-pass membrane protein</topology>
    </subcellularLocation>
</comment>
<name>A0ABR1K593_9AGAR</name>
<evidence type="ECO:0000313" key="11">
    <source>
        <dbReference type="Proteomes" id="UP001498398"/>
    </source>
</evidence>
<dbReference type="InterPro" id="IPR023395">
    <property type="entry name" value="MCP_dom_sf"/>
</dbReference>
<feature type="repeat" description="Solcar" evidence="8">
    <location>
        <begin position="238"/>
        <end position="346"/>
    </location>
</feature>
<dbReference type="PANTHER" id="PTHR45939:SF2">
    <property type="entry name" value="CARRIER PROTEIN, PUTATIVE (AFU_ORTHOLOGUE AFUA_2G13870)-RELATED"/>
    <property type="match status" value="1"/>
</dbReference>
<comment type="similarity">
    <text evidence="2 9">Belongs to the mitochondrial carrier (TC 2.A.29) family.</text>
</comment>
<protein>
    <recommendedName>
        <fullName evidence="12">Mitochondrial carrier</fullName>
    </recommendedName>
</protein>
<feature type="repeat" description="Solcar" evidence="8">
    <location>
        <begin position="119"/>
        <end position="217"/>
    </location>
</feature>
<organism evidence="10 11">
    <name type="scientific">Marasmiellus scandens</name>
    <dbReference type="NCBI Taxonomy" id="2682957"/>
    <lineage>
        <taxon>Eukaryota</taxon>
        <taxon>Fungi</taxon>
        <taxon>Dikarya</taxon>
        <taxon>Basidiomycota</taxon>
        <taxon>Agaricomycotina</taxon>
        <taxon>Agaricomycetes</taxon>
        <taxon>Agaricomycetidae</taxon>
        <taxon>Agaricales</taxon>
        <taxon>Marasmiineae</taxon>
        <taxon>Omphalotaceae</taxon>
        <taxon>Marasmiellus</taxon>
    </lineage>
</organism>
<evidence type="ECO:0000256" key="2">
    <source>
        <dbReference type="ARBA" id="ARBA00006375"/>
    </source>
</evidence>
<dbReference type="PROSITE" id="PS50920">
    <property type="entry name" value="SOLCAR"/>
    <property type="match status" value="3"/>
</dbReference>
<feature type="repeat" description="Solcar" evidence="8">
    <location>
        <begin position="5"/>
        <end position="103"/>
    </location>
</feature>
<keyword evidence="3 9" id="KW-0813">Transport</keyword>
<dbReference type="Proteomes" id="UP001498398">
    <property type="component" value="Unassembled WGS sequence"/>
</dbReference>
<keyword evidence="4 8" id="KW-0812">Transmembrane</keyword>
<evidence type="ECO:0000256" key="8">
    <source>
        <dbReference type="PROSITE-ProRule" id="PRU00282"/>
    </source>
</evidence>
<evidence type="ECO:0000256" key="1">
    <source>
        <dbReference type="ARBA" id="ARBA00004141"/>
    </source>
</evidence>
<dbReference type="SUPFAM" id="SSF103506">
    <property type="entry name" value="Mitochondrial carrier"/>
    <property type="match status" value="1"/>
</dbReference>
<dbReference type="Pfam" id="PF00153">
    <property type="entry name" value="Mito_carr"/>
    <property type="match status" value="3"/>
</dbReference>
<evidence type="ECO:0000256" key="9">
    <source>
        <dbReference type="RuleBase" id="RU000488"/>
    </source>
</evidence>
<keyword evidence="5" id="KW-0677">Repeat</keyword>
<dbReference type="InterPro" id="IPR052217">
    <property type="entry name" value="Mito/Peroxisomal_Carrier"/>
</dbReference>
<keyword evidence="7 8" id="KW-0472">Membrane</keyword>
<keyword evidence="11" id="KW-1185">Reference proteome</keyword>
<dbReference type="Gene3D" id="1.50.40.10">
    <property type="entry name" value="Mitochondrial carrier domain"/>
    <property type="match status" value="1"/>
</dbReference>
<gene>
    <name evidence="10" type="ORF">VKT23_000417</name>
</gene>
<dbReference type="InterPro" id="IPR018108">
    <property type="entry name" value="MCP_transmembrane"/>
</dbReference>